<evidence type="ECO:0008006" key="3">
    <source>
        <dbReference type="Google" id="ProtNLM"/>
    </source>
</evidence>
<name>A0A9J6H904_HAELO</name>
<reference evidence="1 2" key="1">
    <citation type="journal article" date="2020" name="Cell">
        <title>Large-Scale Comparative Analyses of Tick Genomes Elucidate Their Genetic Diversity and Vector Capacities.</title>
        <authorList>
            <consortium name="Tick Genome and Microbiome Consortium (TIGMIC)"/>
            <person name="Jia N."/>
            <person name="Wang J."/>
            <person name="Shi W."/>
            <person name="Du L."/>
            <person name="Sun Y."/>
            <person name="Zhan W."/>
            <person name="Jiang J.F."/>
            <person name="Wang Q."/>
            <person name="Zhang B."/>
            <person name="Ji P."/>
            <person name="Bell-Sakyi L."/>
            <person name="Cui X.M."/>
            <person name="Yuan T.T."/>
            <person name="Jiang B.G."/>
            <person name="Yang W.F."/>
            <person name="Lam T.T."/>
            <person name="Chang Q.C."/>
            <person name="Ding S.J."/>
            <person name="Wang X.J."/>
            <person name="Zhu J.G."/>
            <person name="Ruan X.D."/>
            <person name="Zhao L."/>
            <person name="Wei J.T."/>
            <person name="Ye R.Z."/>
            <person name="Que T.C."/>
            <person name="Du C.H."/>
            <person name="Zhou Y.H."/>
            <person name="Cheng J.X."/>
            <person name="Dai P.F."/>
            <person name="Guo W.B."/>
            <person name="Han X.H."/>
            <person name="Huang E.J."/>
            <person name="Li L.F."/>
            <person name="Wei W."/>
            <person name="Gao Y.C."/>
            <person name="Liu J.Z."/>
            <person name="Shao H.Z."/>
            <person name="Wang X."/>
            <person name="Wang C.C."/>
            <person name="Yang T.C."/>
            <person name="Huo Q.B."/>
            <person name="Li W."/>
            <person name="Chen H.Y."/>
            <person name="Chen S.E."/>
            <person name="Zhou L.G."/>
            <person name="Ni X.B."/>
            <person name="Tian J.H."/>
            <person name="Sheng Y."/>
            <person name="Liu T."/>
            <person name="Pan Y.S."/>
            <person name="Xia L.Y."/>
            <person name="Li J."/>
            <person name="Zhao F."/>
            <person name="Cao W.C."/>
        </authorList>
    </citation>
    <scope>NUCLEOTIDE SEQUENCE [LARGE SCALE GENOMIC DNA]</scope>
    <source>
        <strain evidence="1">HaeL-2018</strain>
    </source>
</reference>
<accession>A0A9J6H904</accession>
<sequence>MASKWHGHGACAYNEDKAVARLGEVHADLGLKQGCPLSPLLYMLYGPGFTLPYSEAGLPQMWTPPRLLFADNLVLEGSPSCKELPSPWLSTFHHCNWPSTHASPVRTKLAPRRRGPI</sequence>
<comment type="caution">
    <text evidence="1">The sequence shown here is derived from an EMBL/GenBank/DDBJ whole genome shotgun (WGS) entry which is preliminary data.</text>
</comment>
<organism evidence="1 2">
    <name type="scientific">Haemaphysalis longicornis</name>
    <name type="common">Bush tick</name>
    <dbReference type="NCBI Taxonomy" id="44386"/>
    <lineage>
        <taxon>Eukaryota</taxon>
        <taxon>Metazoa</taxon>
        <taxon>Ecdysozoa</taxon>
        <taxon>Arthropoda</taxon>
        <taxon>Chelicerata</taxon>
        <taxon>Arachnida</taxon>
        <taxon>Acari</taxon>
        <taxon>Parasitiformes</taxon>
        <taxon>Ixodida</taxon>
        <taxon>Ixodoidea</taxon>
        <taxon>Ixodidae</taxon>
        <taxon>Haemaphysalinae</taxon>
        <taxon>Haemaphysalis</taxon>
    </lineage>
</organism>
<dbReference type="OrthoDB" id="1421278at2759"/>
<dbReference type="Proteomes" id="UP000821853">
    <property type="component" value="Unassembled WGS sequence"/>
</dbReference>
<dbReference type="AlphaFoldDB" id="A0A9J6H904"/>
<gene>
    <name evidence="1" type="ORF">HPB48_025163</name>
</gene>
<evidence type="ECO:0000313" key="2">
    <source>
        <dbReference type="Proteomes" id="UP000821853"/>
    </source>
</evidence>
<dbReference type="EMBL" id="JABSTR010001166">
    <property type="protein sequence ID" value="KAH9383562.1"/>
    <property type="molecule type" value="Genomic_DNA"/>
</dbReference>
<keyword evidence="2" id="KW-1185">Reference proteome</keyword>
<protein>
    <recommendedName>
        <fullName evidence="3">Reverse transcriptase domain-containing protein</fullName>
    </recommendedName>
</protein>
<dbReference type="VEuPathDB" id="VectorBase:HLOH_043315"/>
<evidence type="ECO:0000313" key="1">
    <source>
        <dbReference type="EMBL" id="KAH9383562.1"/>
    </source>
</evidence>
<proteinExistence type="predicted"/>